<keyword evidence="1" id="KW-0175">Coiled coil</keyword>
<dbReference type="SUPFAM" id="SSF52540">
    <property type="entry name" value="P-loop containing nucleoside triphosphate hydrolases"/>
    <property type="match status" value="1"/>
</dbReference>
<protein>
    <submittedName>
        <fullName evidence="3">DUF3482 domain-containing protein</fullName>
    </submittedName>
</protein>
<dbReference type="GO" id="GO:0005829">
    <property type="term" value="C:cytosol"/>
    <property type="evidence" value="ECO:0007669"/>
    <property type="project" value="TreeGrafter"/>
</dbReference>
<evidence type="ECO:0000313" key="4">
    <source>
        <dbReference type="Proteomes" id="UP000320359"/>
    </source>
</evidence>
<dbReference type="PANTHER" id="PTHR42714:SF7">
    <property type="entry name" value="G DOMAIN-CONTAINING PROTEIN"/>
    <property type="match status" value="1"/>
</dbReference>
<comment type="caution">
    <text evidence="3">The sequence shown here is derived from an EMBL/GenBank/DDBJ whole genome shotgun (WGS) entry which is preliminary data.</text>
</comment>
<dbReference type="InterPro" id="IPR006073">
    <property type="entry name" value="GTP-bd"/>
</dbReference>
<dbReference type="InterPro" id="IPR021871">
    <property type="entry name" value="DUF3482"/>
</dbReference>
<dbReference type="GO" id="GO:0030488">
    <property type="term" value="P:tRNA methylation"/>
    <property type="evidence" value="ECO:0007669"/>
    <property type="project" value="TreeGrafter"/>
</dbReference>
<dbReference type="CDD" id="cd00882">
    <property type="entry name" value="Ras_like_GTPase"/>
    <property type="match status" value="1"/>
</dbReference>
<organism evidence="3 4">
    <name type="scientific">Aliidiomarina halalkaliphila</name>
    <dbReference type="NCBI Taxonomy" id="2593535"/>
    <lineage>
        <taxon>Bacteria</taxon>
        <taxon>Pseudomonadati</taxon>
        <taxon>Pseudomonadota</taxon>
        <taxon>Gammaproteobacteria</taxon>
        <taxon>Alteromonadales</taxon>
        <taxon>Idiomarinaceae</taxon>
        <taxon>Aliidiomarina</taxon>
    </lineage>
</organism>
<keyword evidence="4" id="KW-1185">Reference proteome</keyword>
<evidence type="ECO:0000313" key="3">
    <source>
        <dbReference type="EMBL" id="TRW49705.1"/>
    </source>
</evidence>
<dbReference type="Gene3D" id="3.40.50.300">
    <property type="entry name" value="P-loop containing nucleotide triphosphate hydrolases"/>
    <property type="match status" value="1"/>
</dbReference>
<dbReference type="InterPro" id="IPR027417">
    <property type="entry name" value="P-loop_NTPase"/>
</dbReference>
<dbReference type="RefSeq" id="WP_143234126.1">
    <property type="nucleotide sequence ID" value="NZ_VJWL01000001.1"/>
</dbReference>
<dbReference type="EMBL" id="VJWL01000001">
    <property type="protein sequence ID" value="TRW49705.1"/>
    <property type="molecule type" value="Genomic_DNA"/>
</dbReference>
<sequence>MMSNYQQERPLQIAVVGHTNTGKTSLLRTLLQDVGFGHISDRPATTRDVRAATISSQGKPLITLFDTPGLEDGIGLFAWLEEHSRGVSKHDGPNRIKQFLDSPQASEEFEQEAKVLRQLLVSDAAFYVVDVRDPVLNKYLDELAVLRLCGRPIVPVLNFTAAAAHNTEAWQTAFAQVNLHGWVAFDTVSPPEHGEAQLYDHLVAVLPQARVALKVLTQERQQEREQRQFAALRWLAELIIDVAAAQKQVNSAHAADVERATIELQRRVVRHEQSCLRHVLQIYGFRHDDARLAEVPVRAGQWEDDLFHPDSLKEFGIEASKGIVAGGTAGAGIDIMTGGFSLGAGTLIGAAAGGIWQGWQRYGQPIQNKLQGFVVIRIETPVLELLAKRQLGLIKALQRRGHAAVEPISNTELTDQFPDQAFQILVKQARKHSRWSALPGMQFQDSLERQRAIDHFIQSTLQETTSG</sequence>
<evidence type="ECO:0000259" key="2">
    <source>
        <dbReference type="Pfam" id="PF01926"/>
    </source>
</evidence>
<dbReference type="Pfam" id="PF11981">
    <property type="entry name" value="DUF3482"/>
    <property type="match status" value="1"/>
</dbReference>
<dbReference type="AlphaFoldDB" id="A0A552X3Z0"/>
<feature type="domain" description="G" evidence="2">
    <location>
        <begin position="12"/>
        <end position="158"/>
    </location>
</feature>
<dbReference type="Pfam" id="PF01926">
    <property type="entry name" value="MMR_HSR1"/>
    <property type="match status" value="1"/>
</dbReference>
<dbReference type="GO" id="GO:0005525">
    <property type="term" value="F:GTP binding"/>
    <property type="evidence" value="ECO:0007669"/>
    <property type="project" value="InterPro"/>
</dbReference>
<dbReference type="PANTHER" id="PTHR42714">
    <property type="entry name" value="TRNA MODIFICATION GTPASE GTPBP3"/>
    <property type="match status" value="1"/>
</dbReference>
<feature type="coiled-coil region" evidence="1">
    <location>
        <begin position="206"/>
        <end position="233"/>
    </location>
</feature>
<reference evidence="3 4" key="1">
    <citation type="submission" date="2019-07" db="EMBL/GenBank/DDBJ databases">
        <authorList>
            <person name="Yang M."/>
            <person name="Zhao D."/>
            <person name="Xiang H."/>
        </authorList>
    </citation>
    <scope>NUCLEOTIDE SEQUENCE [LARGE SCALE GENOMIC DNA]</scope>
    <source>
        <strain evidence="3 4">IM1326</strain>
    </source>
</reference>
<accession>A0A552X3Z0</accession>
<gene>
    <name evidence="3" type="ORF">FM042_02265</name>
</gene>
<dbReference type="GO" id="GO:0002098">
    <property type="term" value="P:tRNA wobble uridine modification"/>
    <property type="evidence" value="ECO:0007669"/>
    <property type="project" value="TreeGrafter"/>
</dbReference>
<dbReference type="Proteomes" id="UP000320359">
    <property type="component" value="Unassembled WGS sequence"/>
</dbReference>
<evidence type="ECO:0000256" key="1">
    <source>
        <dbReference type="SAM" id="Coils"/>
    </source>
</evidence>
<proteinExistence type="predicted"/>
<name>A0A552X3Z0_9GAMM</name>
<dbReference type="OrthoDB" id="5406017at2"/>